<sequence length="82" mass="9540">MTDKAKLVTFVVINPHSLQIHNLVLDSLLEAAFWHFDDIGSEIIHNQTRECIEIVRLKRRTLPPLSSHQKYGHKSIETCCFR</sequence>
<keyword evidence="2" id="KW-1185">Reference proteome</keyword>
<protein>
    <submittedName>
        <fullName evidence="1">Uncharacterized protein</fullName>
    </submittedName>
</protein>
<dbReference type="AlphaFoldDB" id="A0A420HEB0"/>
<evidence type="ECO:0000313" key="1">
    <source>
        <dbReference type="EMBL" id="RKF55780.1"/>
    </source>
</evidence>
<dbReference type="Proteomes" id="UP000286134">
    <property type="component" value="Unassembled WGS sequence"/>
</dbReference>
<evidence type="ECO:0000313" key="2">
    <source>
        <dbReference type="Proteomes" id="UP000286134"/>
    </source>
</evidence>
<comment type="caution">
    <text evidence="1">The sequence shown here is derived from an EMBL/GenBank/DDBJ whole genome shotgun (WGS) entry which is preliminary data.</text>
</comment>
<reference evidence="1 2" key="1">
    <citation type="journal article" date="2018" name="BMC Genomics">
        <title>Comparative genome analyses reveal sequence features reflecting distinct modes of host-adaptation between dicot and monocot powdery mildew.</title>
        <authorList>
            <person name="Wu Y."/>
            <person name="Ma X."/>
            <person name="Pan Z."/>
            <person name="Kale S.D."/>
            <person name="Song Y."/>
            <person name="King H."/>
            <person name="Zhang Q."/>
            <person name="Presley C."/>
            <person name="Deng X."/>
            <person name="Wei C.I."/>
            <person name="Xiao S."/>
        </authorList>
    </citation>
    <scope>NUCLEOTIDE SEQUENCE [LARGE SCALE GENOMIC DNA]</scope>
    <source>
        <strain evidence="1">UMSG2</strain>
    </source>
</reference>
<name>A0A420HEB0_9PEZI</name>
<organism evidence="1 2">
    <name type="scientific">Erysiphe neolycopersici</name>
    <dbReference type="NCBI Taxonomy" id="212602"/>
    <lineage>
        <taxon>Eukaryota</taxon>
        <taxon>Fungi</taxon>
        <taxon>Dikarya</taxon>
        <taxon>Ascomycota</taxon>
        <taxon>Pezizomycotina</taxon>
        <taxon>Leotiomycetes</taxon>
        <taxon>Erysiphales</taxon>
        <taxon>Erysiphaceae</taxon>
        <taxon>Erysiphe</taxon>
    </lineage>
</organism>
<gene>
    <name evidence="1" type="ORF">OnM2_087053</name>
</gene>
<proteinExistence type="predicted"/>
<dbReference type="EMBL" id="MCFK01008715">
    <property type="protein sequence ID" value="RKF55780.1"/>
    <property type="molecule type" value="Genomic_DNA"/>
</dbReference>
<accession>A0A420HEB0</accession>